<dbReference type="AlphaFoldDB" id="A0A545U2Y7"/>
<dbReference type="InterPro" id="IPR036388">
    <property type="entry name" value="WH-like_DNA-bd_sf"/>
</dbReference>
<dbReference type="Gene3D" id="1.10.10.10">
    <property type="entry name" value="Winged helix-like DNA-binding domain superfamily/Winged helix DNA-binding domain"/>
    <property type="match status" value="1"/>
</dbReference>
<keyword evidence="2" id="KW-0238">DNA-binding</keyword>
<keyword evidence="3" id="KW-0804">Transcription</keyword>
<dbReference type="SMART" id="SM00895">
    <property type="entry name" value="FCD"/>
    <property type="match status" value="1"/>
</dbReference>
<dbReference type="SUPFAM" id="SSF46785">
    <property type="entry name" value="Winged helix' DNA-binding domain"/>
    <property type="match status" value="1"/>
</dbReference>
<evidence type="ECO:0000256" key="3">
    <source>
        <dbReference type="ARBA" id="ARBA00023163"/>
    </source>
</evidence>
<organism evidence="5 6">
    <name type="scientific">Denitrobaculum tricleocarpae</name>
    <dbReference type="NCBI Taxonomy" id="2591009"/>
    <lineage>
        <taxon>Bacteria</taxon>
        <taxon>Pseudomonadati</taxon>
        <taxon>Pseudomonadota</taxon>
        <taxon>Alphaproteobacteria</taxon>
        <taxon>Rhodospirillales</taxon>
        <taxon>Rhodospirillaceae</taxon>
        <taxon>Denitrobaculum</taxon>
    </lineage>
</organism>
<dbReference type="CDD" id="cd07377">
    <property type="entry name" value="WHTH_GntR"/>
    <property type="match status" value="1"/>
</dbReference>
<evidence type="ECO:0000313" key="5">
    <source>
        <dbReference type="EMBL" id="TQV83845.1"/>
    </source>
</evidence>
<comment type="caution">
    <text evidence="5">The sequence shown here is derived from an EMBL/GenBank/DDBJ whole genome shotgun (WGS) entry which is preliminary data.</text>
</comment>
<reference evidence="5 6" key="1">
    <citation type="submission" date="2019-06" db="EMBL/GenBank/DDBJ databases">
        <title>Whole genome sequence for Rhodospirillaceae sp. R148.</title>
        <authorList>
            <person name="Wang G."/>
        </authorList>
    </citation>
    <scope>NUCLEOTIDE SEQUENCE [LARGE SCALE GENOMIC DNA]</scope>
    <source>
        <strain evidence="5 6">R148</strain>
    </source>
</reference>
<dbReference type="Pfam" id="PF00392">
    <property type="entry name" value="GntR"/>
    <property type="match status" value="1"/>
</dbReference>
<keyword evidence="6" id="KW-1185">Reference proteome</keyword>
<dbReference type="OrthoDB" id="9812290at2"/>
<dbReference type="InterPro" id="IPR036390">
    <property type="entry name" value="WH_DNA-bd_sf"/>
</dbReference>
<dbReference type="InterPro" id="IPR008920">
    <property type="entry name" value="TF_FadR/GntR_C"/>
</dbReference>
<dbReference type="EMBL" id="VHSH01000001">
    <property type="protein sequence ID" value="TQV83845.1"/>
    <property type="molecule type" value="Genomic_DNA"/>
</dbReference>
<dbReference type="Gene3D" id="1.20.120.530">
    <property type="entry name" value="GntR ligand-binding domain-like"/>
    <property type="match status" value="1"/>
</dbReference>
<dbReference type="Proteomes" id="UP000315252">
    <property type="component" value="Unassembled WGS sequence"/>
</dbReference>
<feature type="domain" description="HTH gntR-type" evidence="4">
    <location>
        <begin position="8"/>
        <end position="75"/>
    </location>
</feature>
<dbReference type="InterPro" id="IPR011711">
    <property type="entry name" value="GntR_C"/>
</dbReference>
<gene>
    <name evidence="5" type="ORF">FKG95_04500</name>
</gene>
<dbReference type="PROSITE" id="PS50949">
    <property type="entry name" value="HTH_GNTR"/>
    <property type="match status" value="1"/>
</dbReference>
<dbReference type="InterPro" id="IPR000524">
    <property type="entry name" value="Tscrpt_reg_HTH_GntR"/>
</dbReference>
<dbReference type="GO" id="GO:0003700">
    <property type="term" value="F:DNA-binding transcription factor activity"/>
    <property type="evidence" value="ECO:0007669"/>
    <property type="project" value="InterPro"/>
</dbReference>
<dbReference type="GO" id="GO:0003677">
    <property type="term" value="F:DNA binding"/>
    <property type="evidence" value="ECO:0007669"/>
    <property type="project" value="UniProtKB-KW"/>
</dbReference>
<accession>A0A545U2Y7</accession>
<dbReference type="SMART" id="SM00345">
    <property type="entry name" value="HTH_GNTR"/>
    <property type="match status" value="1"/>
</dbReference>
<dbReference type="PANTHER" id="PTHR43537">
    <property type="entry name" value="TRANSCRIPTIONAL REGULATOR, GNTR FAMILY"/>
    <property type="match status" value="1"/>
</dbReference>
<name>A0A545U2Y7_9PROT</name>
<dbReference type="SUPFAM" id="SSF48008">
    <property type="entry name" value="GntR ligand-binding domain-like"/>
    <property type="match status" value="1"/>
</dbReference>
<protein>
    <submittedName>
        <fullName evidence="5">GntR family transcriptional regulator</fullName>
    </submittedName>
</protein>
<dbReference type="PANTHER" id="PTHR43537:SF45">
    <property type="entry name" value="GNTR FAMILY REGULATORY PROTEIN"/>
    <property type="match status" value="1"/>
</dbReference>
<dbReference type="RefSeq" id="WP_142895080.1">
    <property type="nucleotide sequence ID" value="NZ_ML660052.1"/>
</dbReference>
<dbReference type="Pfam" id="PF07729">
    <property type="entry name" value="FCD"/>
    <property type="match status" value="1"/>
</dbReference>
<keyword evidence="1" id="KW-0805">Transcription regulation</keyword>
<evidence type="ECO:0000256" key="2">
    <source>
        <dbReference type="ARBA" id="ARBA00023125"/>
    </source>
</evidence>
<evidence type="ECO:0000259" key="4">
    <source>
        <dbReference type="PROSITE" id="PS50949"/>
    </source>
</evidence>
<evidence type="ECO:0000313" key="6">
    <source>
        <dbReference type="Proteomes" id="UP000315252"/>
    </source>
</evidence>
<sequence>MPGETMNPASVDRIYDAVRELAASYAIKPDERINEGTLAKSLGASRTPVREALNRLVAEELLVFQPGKGFFCRALDPQQIFNLYELRVILEEAAITLACERASDEDIEALHEDLRTNGQNYEGKSAKELVAYDEHFHETLVGLSGNNELVKRLRNINARIRFVRWFDMEQRISVTRGEHRQLLTRLAARDAEACRRILRGHIEKRLDQIIAYARAGYSALYLPDVQGPLAGSPLAAGTEG</sequence>
<evidence type="ECO:0000256" key="1">
    <source>
        <dbReference type="ARBA" id="ARBA00023015"/>
    </source>
</evidence>
<proteinExistence type="predicted"/>